<dbReference type="SUPFAM" id="SSF51215">
    <property type="entry name" value="Regulatory protein AraC"/>
    <property type="match status" value="1"/>
</dbReference>
<evidence type="ECO:0000259" key="4">
    <source>
        <dbReference type="PROSITE" id="PS01124"/>
    </source>
</evidence>
<dbReference type="InterPro" id="IPR009057">
    <property type="entry name" value="Homeodomain-like_sf"/>
</dbReference>
<sequence>MKQLKSSQFMNEKHFPFWIDFKVHTEENIPPVHVHDFIELVYVTHGKAEHIFEGKRYEVCAGDVFIVNPGEVHTYNLIAGKELGIINCLFLSTLIDDIWLSNLGVSEAMDYFYIHPFLNQKERFHHCLNLRGTCADTIYVQFEKMAEEFNSQKEGYATLIRLQLVQMLMELSRIYRQQQSYTRHWKVPHEERKVLVQRIWGYLERHFDQKLTLAGLSALYNISSRHLNRVFKAETGQTVIEAVHHIRIKRAKVLLSETPDKVICIAMDVGYEDPAFFTRLFTRQVGCSPGKYRELSTKTLQEAE</sequence>
<keyword evidence="3" id="KW-0804">Transcription</keyword>
<dbReference type="SMART" id="SM00342">
    <property type="entry name" value="HTH_ARAC"/>
    <property type="match status" value="1"/>
</dbReference>
<dbReference type="Pfam" id="PF12833">
    <property type="entry name" value="HTH_18"/>
    <property type="match status" value="1"/>
</dbReference>
<dbReference type="STRING" id="1884432.SAMN05518683_104203"/>
<dbReference type="AlphaFoldDB" id="A0A1I5PRD1"/>
<evidence type="ECO:0000256" key="1">
    <source>
        <dbReference type="ARBA" id="ARBA00023015"/>
    </source>
</evidence>
<keyword evidence="2" id="KW-0238">DNA-binding</keyword>
<dbReference type="PROSITE" id="PS01124">
    <property type="entry name" value="HTH_ARAC_FAMILY_2"/>
    <property type="match status" value="1"/>
</dbReference>
<gene>
    <name evidence="5" type="ORF">SAMN05518683_104203</name>
</gene>
<dbReference type="PANTHER" id="PTHR43280:SF28">
    <property type="entry name" value="HTH-TYPE TRANSCRIPTIONAL ACTIVATOR RHAS"/>
    <property type="match status" value="1"/>
</dbReference>
<reference evidence="6" key="1">
    <citation type="submission" date="2016-10" db="EMBL/GenBank/DDBJ databases">
        <authorList>
            <person name="Varghese N."/>
            <person name="Submissions S."/>
        </authorList>
    </citation>
    <scope>NUCLEOTIDE SEQUENCE [LARGE SCALE GENOMIC DNA]</scope>
    <source>
        <strain evidence="6">S7</strain>
    </source>
</reference>
<evidence type="ECO:0000313" key="5">
    <source>
        <dbReference type="EMBL" id="SFP36559.1"/>
    </source>
</evidence>
<protein>
    <submittedName>
        <fullName evidence="5">AraC-like ligand binding domain-containing protein</fullName>
    </submittedName>
</protein>
<dbReference type="InterPro" id="IPR018060">
    <property type="entry name" value="HTH_AraC"/>
</dbReference>
<feature type="domain" description="HTH araC/xylS-type" evidence="4">
    <location>
        <begin position="197"/>
        <end position="295"/>
    </location>
</feature>
<evidence type="ECO:0000256" key="3">
    <source>
        <dbReference type="ARBA" id="ARBA00023163"/>
    </source>
</evidence>
<accession>A0A1I5PRD1</accession>
<dbReference type="InterPro" id="IPR018062">
    <property type="entry name" value="HTH_AraC-typ_CS"/>
</dbReference>
<dbReference type="Gene3D" id="1.10.10.60">
    <property type="entry name" value="Homeodomain-like"/>
    <property type="match status" value="2"/>
</dbReference>
<proteinExistence type="predicted"/>
<dbReference type="PANTHER" id="PTHR43280">
    <property type="entry name" value="ARAC-FAMILY TRANSCRIPTIONAL REGULATOR"/>
    <property type="match status" value="1"/>
</dbReference>
<dbReference type="InterPro" id="IPR003313">
    <property type="entry name" value="AraC-bd"/>
</dbReference>
<evidence type="ECO:0000313" key="6">
    <source>
        <dbReference type="Proteomes" id="UP000198892"/>
    </source>
</evidence>
<dbReference type="EMBL" id="FOXD01000004">
    <property type="protein sequence ID" value="SFP36559.1"/>
    <property type="molecule type" value="Genomic_DNA"/>
</dbReference>
<dbReference type="GO" id="GO:0003700">
    <property type="term" value="F:DNA-binding transcription factor activity"/>
    <property type="evidence" value="ECO:0007669"/>
    <property type="project" value="InterPro"/>
</dbReference>
<dbReference type="Proteomes" id="UP000198892">
    <property type="component" value="Unassembled WGS sequence"/>
</dbReference>
<dbReference type="RefSeq" id="WP_093335844.1">
    <property type="nucleotide sequence ID" value="NZ_FOXD01000004.1"/>
</dbReference>
<evidence type="ECO:0000256" key="2">
    <source>
        <dbReference type="ARBA" id="ARBA00023125"/>
    </source>
</evidence>
<dbReference type="InterPro" id="IPR014710">
    <property type="entry name" value="RmlC-like_jellyroll"/>
</dbReference>
<dbReference type="SUPFAM" id="SSF46689">
    <property type="entry name" value="Homeodomain-like"/>
    <property type="match status" value="2"/>
</dbReference>
<organism evidence="5 6">
    <name type="scientific">Salibacterium halotolerans</name>
    <dbReference type="NCBI Taxonomy" id="1884432"/>
    <lineage>
        <taxon>Bacteria</taxon>
        <taxon>Bacillati</taxon>
        <taxon>Bacillota</taxon>
        <taxon>Bacilli</taxon>
        <taxon>Bacillales</taxon>
        <taxon>Bacillaceae</taxon>
    </lineage>
</organism>
<dbReference type="PROSITE" id="PS00041">
    <property type="entry name" value="HTH_ARAC_FAMILY_1"/>
    <property type="match status" value="1"/>
</dbReference>
<dbReference type="Pfam" id="PF02311">
    <property type="entry name" value="AraC_binding"/>
    <property type="match status" value="1"/>
</dbReference>
<keyword evidence="1" id="KW-0805">Transcription regulation</keyword>
<dbReference type="InterPro" id="IPR037923">
    <property type="entry name" value="HTH-like"/>
</dbReference>
<dbReference type="OrthoDB" id="345425at2"/>
<name>A0A1I5PRD1_9BACI</name>
<dbReference type="Gene3D" id="2.60.120.10">
    <property type="entry name" value="Jelly Rolls"/>
    <property type="match status" value="1"/>
</dbReference>
<dbReference type="GO" id="GO:0043565">
    <property type="term" value="F:sequence-specific DNA binding"/>
    <property type="evidence" value="ECO:0007669"/>
    <property type="project" value="InterPro"/>
</dbReference>
<keyword evidence="6" id="KW-1185">Reference proteome</keyword>